<keyword evidence="3" id="KW-1185">Reference proteome</keyword>
<reference evidence="3" key="1">
    <citation type="journal article" date="2019" name="Int. J. Syst. Evol. Microbiol.">
        <title>The Global Catalogue of Microorganisms (GCM) 10K type strain sequencing project: providing services to taxonomists for standard genome sequencing and annotation.</title>
        <authorList>
            <consortium name="The Broad Institute Genomics Platform"/>
            <consortium name="The Broad Institute Genome Sequencing Center for Infectious Disease"/>
            <person name="Wu L."/>
            <person name="Ma J."/>
        </authorList>
    </citation>
    <scope>NUCLEOTIDE SEQUENCE [LARGE SCALE GENOMIC DNA]</scope>
    <source>
        <strain evidence="3">CCUG 43117</strain>
    </source>
</reference>
<protein>
    <submittedName>
        <fullName evidence="2">DUF4169 family protein</fullName>
    </submittedName>
</protein>
<gene>
    <name evidence="2" type="ORF">ACFPN9_00280</name>
</gene>
<evidence type="ECO:0000313" key="2">
    <source>
        <dbReference type="EMBL" id="MFC5503686.1"/>
    </source>
</evidence>
<accession>A0ABW0NT36</accession>
<organism evidence="2 3">
    <name type="scientific">Bosea massiliensis</name>
    <dbReference type="NCBI Taxonomy" id="151419"/>
    <lineage>
        <taxon>Bacteria</taxon>
        <taxon>Pseudomonadati</taxon>
        <taxon>Pseudomonadota</taxon>
        <taxon>Alphaproteobacteria</taxon>
        <taxon>Hyphomicrobiales</taxon>
        <taxon>Boseaceae</taxon>
        <taxon>Bosea</taxon>
    </lineage>
</organism>
<feature type="compositionally biased region" description="Basic and acidic residues" evidence="1">
    <location>
        <begin position="33"/>
        <end position="55"/>
    </location>
</feature>
<dbReference type="EMBL" id="JBHSLU010000003">
    <property type="protein sequence ID" value="MFC5503686.1"/>
    <property type="molecule type" value="Genomic_DNA"/>
</dbReference>
<proteinExistence type="predicted"/>
<evidence type="ECO:0000313" key="3">
    <source>
        <dbReference type="Proteomes" id="UP001596060"/>
    </source>
</evidence>
<dbReference type="InterPro" id="IPR025227">
    <property type="entry name" value="DUF4169"/>
</dbReference>
<dbReference type="Proteomes" id="UP001596060">
    <property type="component" value="Unassembled WGS sequence"/>
</dbReference>
<sequence>MAEIINLRRVRKQRARQEAEQQAQQNRITFGRTKAERSLTEAERDKAARTLDGHRLASPPDDEPTP</sequence>
<evidence type="ECO:0000256" key="1">
    <source>
        <dbReference type="SAM" id="MobiDB-lite"/>
    </source>
</evidence>
<dbReference type="RefSeq" id="WP_066734402.1">
    <property type="nucleotide sequence ID" value="NZ_JBHSLU010000003.1"/>
</dbReference>
<name>A0ABW0NT36_9HYPH</name>
<dbReference type="Pfam" id="PF13770">
    <property type="entry name" value="DUF4169"/>
    <property type="match status" value="1"/>
</dbReference>
<comment type="caution">
    <text evidence="2">The sequence shown here is derived from an EMBL/GenBank/DDBJ whole genome shotgun (WGS) entry which is preliminary data.</text>
</comment>
<feature type="region of interest" description="Disordered" evidence="1">
    <location>
        <begin position="1"/>
        <end position="66"/>
    </location>
</feature>